<evidence type="ECO:0000313" key="3">
    <source>
        <dbReference type="EMBL" id="MDU0356327.1"/>
    </source>
</evidence>
<name>A0ABU3T274_9ALTE</name>
<dbReference type="Proteomes" id="UP001247805">
    <property type="component" value="Unassembled WGS sequence"/>
</dbReference>
<sequence length="211" mass="23471">MAVKLWQNIATVVDNDIKKVDGYAAKSQDKTINQVVQGPKGLMPAQNSLIIDPKNPDNMYFVMTRDAFSEIYRAPRRNPTIGAYGVMKSTDGGYHWQSSNQGIHAGASLRTITFDPANSNILYTAATDEQGGLYKSIDQGKNWQRVSIPNVIKSVNNVFIDRNTKAIFISAGGFYQGEYEEGGAWRSIDNGATCSNRSLKRLWYCKLNPHL</sequence>
<evidence type="ECO:0000313" key="4">
    <source>
        <dbReference type="Proteomes" id="UP001247805"/>
    </source>
</evidence>
<evidence type="ECO:0000256" key="1">
    <source>
        <dbReference type="ARBA" id="ARBA00022737"/>
    </source>
</evidence>
<keyword evidence="1" id="KW-0677">Repeat</keyword>
<protein>
    <recommendedName>
        <fullName evidence="2">Sortilin N-terminal domain-containing protein</fullName>
    </recommendedName>
</protein>
<keyword evidence="4" id="KW-1185">Reference proteome</keyword>
<proteinExistence type="predicted"/>
<accession>A0ABU3T274</accession>
<dbReference type="Pfam" id="PF15902">
    <property type="entry name" value="Sortilin-Vps10"/>
    <property type="match status" value="1"/>
</dbReference>
<dbReference type="InterPro" id="IPR031778">
    <property type="entry name" value="Sortilin_N"/>
</dbReference>
<organism evidence="3 4">
    <name type="scientific">Paraglaciecola aquimarina</name>
    <dbReference type="NCBI Taxonomy" id="1235557"/>
    <lineage>
        <taxon>Bacteria</taxon>
        <taxon>Pseudomonadati</taxon>
        <taxon>Pseudomonadota</taxon>
        <taxon>Gammaproteobacteria</taxon>
        <taxon>Alteromonadales</taxon>
        <taxon>Alteromonadaceae</taxon>
        <taxon>Paraglaciecola</taxon>
    </lineage>
</organism>
<dbReference type="SUPFAM" id="SSF110296">
    <property type="entry name" value="Oligoxyloglucan reducing end-specific cellobiohydrolase"/>
    <property type="match status" value="1"/>
</dbReference>
<comment type="caution">
    <text evidence="3">The sequence shown here is derived from an EMBL/GenBank/DDBJ whole genome shotgun (WGS) entry which is preliminary data.</text>
</comment>
<reference evidence="3 4" key="1">
    <citation type="submission" date="2023-10" db="EMBL/GenBank/DDBJ databases">
        <title>Glaciecola aquimarina strain GGW-M5 nov., isolated from a coastal seawater.</title>
        <authorList>
            <person name="Bayburt H."/>
            <person name="Kim J.M."/>
            <person name="Choi B.J."/>
            <person name="Jeon C.O."/>
        </authorList>
    </citation>
    <scope>NUCLEOTIDE SEQUENCE [LARGE SCALE GENOMIC DNA]</scope>
    <source>
        <strain evidence="3 4">KCTC 32108</strain>
    </source>
</reference>
<dbReference type="InterPro" id="IPR015943">
    <property type="entry name" value="WD40/YVTN_repeat-like_dom_sf"/>
</dbReference>
<dbReference type="RefSeq" id="WP_316027819.1">
    <property type="nucleotide sequence ID" value="NZ_JAWDIO010000002.1"/>
</dbReference>
<feature type="domain" description="Sortilin N-terminal" evidence="2">
    <location>
        <begin position="86"/>
        <end position="195"/>
    </location>
</feature>
<dbReference type="Gene3D" id="2.130.10.10">
    <property type="entry name" value="YVTN repeat-like/Quinoprotein amine dehydrogenase"/>
    <property type="match status" value="1"/>
</dbReference>
<dbReference type="EMBL" id="JAWDIO010000002">
    <property type="protein sequence ID" value="MDU0356327.1"/>
    <property type="molecule type" value="Genomic_DNA"/>
</dbReference>
<evidence type="ECO:0000259" key="2">
    <source>
        <dbReference type="Pfam" id="PF15902"/>
    </source>
</evidence>
<gene>
    <name evidence="3" type="ORF">RS130_22720</name>
</gene>
<dbReference type="CDD" id="cd15482">
    <property type="entry name" value="Sialidase_non-viral"/>
    <property type="match status" value="1"/>
</dbReference>